<dbReference type="SUPFAM" id="SSF69318">
    <property type="entry name" value="Integrin alpha N-terminal domain"/>
    <property type="match status" value="1"/>
</dbReference>
<gene>
    <name evidence="3" type="ORF">NX774_20840</name>
</gene>
<dbReference type="PANTHER" id="PTHR46580">
    <property type="entry name" value="SENSOR KINASE-RELATED"/>
    <property type="match status" value="1"/>
</dbReference>
<dbReference type="EMBL" id="JANUHB010000006">
    <property type="protein sequence ID" value="MCS0810378.1"/>
    <property type="molecule type" value="Genomic_DNA"/>
</dbReference>
<dbReference type="Pfam" id="PF13517">
    <property type="entry name" value="FG-GAP_3"/>
    <property type="match status" value="2"/>
</dbReference>
<dbReference type="Gene3D" id="2.130.10.130">
    <property type="entry name" value="Integrin alpha, N-terminal"/>
    <property type="match status" value="2"/>
</dbReference>
<name>A0ABT2DIU1_9BURK</name>
<dbReference type="Pfam" id="PF13946">
    <property type="entry name" value="DUF4214"/>
    <property type="match status" value="1"/>
</dbReference>
<feature type="domain" description="DUF4214" evidence="2">
    <location>
        <begin position="559"/>
        <end position="628"/>
    </location>
</feature>
<comment type="caution">
    <text evidence="3">The sequence shown here is derived from an EMBL/GenBank/DDBJ whole genome shotgun (WGS) entry which is preliminary data.</text>
</comment>
<accession>A0ABT2DIU1</accession>
<dbReference type="InterPro" id="IPR038255">
    <property type="entry name" value="PBS_linker_sf"/>
</dbReference>
<reference evidence="3 4" key="1">
    <citation type="submission" date="2022-08" db="EMBL/GenBank/DDBJ databases">
        <title>Reclassification of Massilia species as members of the genera Telluria, Duganella, Pseudoduganella, Mokoshia gen. nov. and Zemynaea gen. nov. using orthogonal and non-orthogonal genome-based approaches.</title>
        <authorList>
            <person name="Bowman J.P."/>
        </authorList>
    </citation>
    <scope>NUCLEOTIDE SEQUENCE [LARGE SCALE GENOMIC DNA]</scope>
    <source>
        <strain evidence="3 4">JCM 31605</strain>
    </source>
</reference>
<dbReference type="InterPro" id="IPR028994">
    <property type="entry name" value="Integrin_alpha_N"/>
</dbReference>
<keyword evidence="1" id="KW-0732">Signal</keyword>
<proteinExistence type="predicted"/>
<organism evidence="3 4">
    <name type="scientific">Massilia agilis</name>
    <dbReference type="NCBI Taxonomy" id="1811226"/>
    <lineage>
        <taxon>Bacteria</taxon>
        <taxon>Pseudomonadati</taxon>
        <taxon>Pseudomonadota</taxon>
        <taxon>Betaproteobacteria</taxon>
        <taxon>Burkholderiales</taxon>
        <taxon>Oxalobacteraceae</taxon>
        <taxon>Telluria group</taxon>
        <taxon>Massilia</taxon>
    </lineage>
</organism>
<dbReference type="Gene3D" id="1.10.3130.20">
    <property type="entry name" value="Phycobilisome linker domain"/>
    <property type="match status" value="1"/>
</dbReference>
<evidence type="ECO:0000313" key="3">
    <source>
        <dbReference type="EMBL" id="MCS0810378.1"/>
    </source>
</evidence>
<dbReference type="InterPro" id="IPR013517">
    <property type="entry name" value="FG-GAP"/>
</dbReference>
<protein>
    <submittedName>
        <fullName evidence="3">FG-GAP-like repeat-containing protein</fullName>
    </submittedName>
</protein>
<dbReference type="RefSeq" id="WP_258824207.1">
    <property type="nucleotide sequence ID" value="NZ_JANUHB010000006.1"/>
</dbReference>
<dbReference type="InterPro" id="IPR025282">
    <property type="entry name" value="DUF4214"/>
</dbReference>
<dbReference type="Proteomes" id="UP001206126">
    <property type="component" value="Unassembled WGS sequence"/>
</dbReference>
<evidence type="ECO:0000313" key="4">
    <source>
        <dbReference type="Proteomes" id="UP001206126"/>
    </source>
</evidence>
<keyword evidence="4" id="KW-1185">Reference proteome</keyword>
<sequence length="644" mass="67855">MIQKVEDYYTVVRSSVPAPTKSASQAIPEVVDANHDGIGDMLVFGAYYPFNGTNPSPQAATLLLGKGDGTYVPAPDLLPAGFGTVHAREVVQGDFNEDGVADLFIADHGYDAPPFPGAQNHLLLGKASGGYVDATANLPQLSDFTHSAAAGDINGDGHLDLFVGNVGSGPDSYFLLGDGKGNFTRTNAGLPLDAGGLLSQGAQKFKFTASLLTDLNGDGRPELVLGNDGTTFIPEHRSLVFWNTGQGYGANNVSYLPQGYFGDARLVHDIAAMDIDGDGDNDLLLLSSETIPSDAYADGWALDVVRNDKASFVADTLGHFAAADSHEGLPNENSKIGASEFIRLMDVNGDGTRDVVITQFMNNQPSANTPVVWTNDGFGHFEVALRAGQLNTLMNDQWFVGVFNVPVMTAKGLSFTSTNVNAGTLYESTALASQMLPPAARITATSGNDRIMQNKADNVIDGGAGLDKVVYGKAASSYSISVANGTVTVRDTTGADGVDSLSNVERLLFADKEVAFDVDGTAGQCYRVYQAAFGRTPDPGGLGFWISAMDKGTSLANVAAGFAASPEFRDVYGANPTGTQIVQKFYQNVLHRDGAPVEVAYWADVLDRKLATVAEVLVGFSESHENQTALVGVMSAGFGYTPYP</sequence>
<evidence type="ECO:0000256" key="1">
    <source>
        <dbReference type="ARBA" id="ARBA00022729"/>
    </source>
</evidence>
<evidence type="ECO:0000259" key="2">
    <source>
        <dbReference type="Pfam" id="PF13946"/>
    </source>
</evidence>
<dbReference type="PANTHER" id="PTHR46580:SF4">
    <property type="entry name" value="ATP_GTP-BINDING PROTEIN"/>
    <property type="match status" value="1"/>
</dbReference>